<reference evidence="3" key="1">
    <citation type="submission" date="2016-05" db="EMBL/GenBank/DDBJ databases">
        <authorList>
            <person name="Cock P.J.A."/>
            <person name="Cock P.J.A."/>
        </authorList>
    </citation>
    <scope>NUCLEOTIDE SEQUENCE</scope>
    <source>
        <strain evidence="3">PWN146_assembly</strain>
    </source>
</reference>
<dbReference type="EMBL" id="LT575490">
    <property type="protein sequence ID" value="SAY43459.1"/>
    <property type="molecule type" value="Genomic_DNA"/>
</dbReference>
<evidence type="ECO:0000259" key="1">
    <source>
        <dbReference type="Pfam" id="PF05272"/>
    </source>
</evidence>
<gene>
    <name evidence="3" type="ORF">PWN146_02150</name>
</gene>
<feature type="domain" description="Virulence-associated protein E-like" evidence="1">
    <location>
        <begin position="425"/>
        <end position="630"/>
    </location>
</feature>
<protein>
    <submittedName>
        <fullName evidence="3">Virulence-associated protein E</fullName>
    </submittedName>
</protein>
<feature type="domain" description="DNA primase/polymerase bifunctional N-terminal" evidence="2">
    <location>
        <begin position="45"/>
        <end position="180"/>
    </location>
</feature>
<dbReference type="PANTHER" id="PTHR34985">
    <property type="entry name" value="SLR0554 PROTEIN"/>
    <property type="match status" value="1"/>
</dbReference>
<proteinExistence type="predicted"/>
<dbReference type="InterPro" id="IPR015330">
    <property type="entry name" value="DNA_primase/pol_bifunc_N"/>
</dbReference>
<organism evidence="3">
    <name type="scientific">Serratia marcescens</name>
    <dbReference type="NCBI Taxonomy" id="615"/>
    <lineage>
        <taxon>Bacteria</taxon>
        <taxon>Pseudomonadati</taxon>
        <taxon>Pseudomonadota</taxon>
        <taxon>Gammaproteobacteria</taxon>
        <taxon>Enterobacterales</taxon>
        <taxon>Yersiniaceae</taxon>
        <taxon>Serratia</taxon>
    </lineage>
</organism>
<dbReference type="Pfam" id="PF05272">
    <property type="entry name" value="VapE-like_dom"/>
    <property type="match status" value="1"/>
</dbReference>
<evidence type="ECO:0000259" key="2">
    <source>
        <dbReference type="Pfam" id="PF09250"/>
    </source>
</evidence>
<accession>A0A1C3HEJ0</accession>
<sequence length="730" mass="81934">MPKQQIWGAAPDDWFHFSFVLGLTPDLLPVVSRPDAPISPTSKLKTTGKTPSHYNGQGMVAGLKEWTARTSTDDDVGRWAKQPDYGILLQTRTVRALDVDVSDPVVADAILSAVTTMIGPLPKRMRANSPKFLLAFQLEGQMSKRILRTEAGNIEFLATGQQFVALGTHPSGARYEWDGGLPDEIPVLVAEDFEAVWCMLETVFGVGETVVEKEGRLRDRSARDAGATDETADYLDANDWTLDWGAGGERYIRCPFEDGHSTESADNTATAYFPAGTGGFEQGHFRCLHASCAHRNDGDFLNAIGIRDNDFDVIPAEGGEEYLPLPAFSRDKNGQIEGTITNVLLALRRPDLCGVQIRLDEFRNEVILTTSRGEHLLLRDEYYTKIHETLERNLQFKKFQETEIKRSVRLIAYENRYDSLKDWLSQLPAWDGVPRIDTFFCRHWGIESSAYSKAVGRYWWTLLAGRALEPGIKGDMAVVLVSQQGKNKSEGIRAMAPTPEHYMELDFEKPAAERVREMRGHNVIELGEMRGMNKAGIGAVRVTISTRADRNRGLYREHYDTLPRRCGFIATVNTDTPLTDTEGNRRWLPMTIPDDIDGKHIAAQIATEREQLWAEAVLVFKAEGIAWERAETLAKTVLGDYEVKDDVWVSCIAEWLEAESTELNDSTLVKNCDRVPLTSKDLLVEAIGFKAPQVKRGDEMKVAKIMKDLGYKTRQLQTLPGKPRHWEKRG</sequence>
<evidence type="ECO:0000313" key="3">
    <source>
        <dbReference type="EMBL" id="SAY43459.1"/>
    </source>
</evidence>
<dbReference type="AlphaFoldDB" id="A0A1C3HEJ0"/>
<name>A0A1C3HEJ0_SERMA</name>
<dbReference type="Pfam" id="PF09250">
    <property type="entry name" value="Prim-Pol"/>
    <property type="match status" value="1"/>
</dbReference>
<dbReference type="PANTHER" id="PTHR34985:SF1">
    <property type="entry name" value="SLR0554 PROTEIN"/>
    <property type="match status" value="1"/>
</dbReference>
<dbReference type="InterPro" id="IPR007936">
    <property type="entry name" value="VapE-like_dom"/>
</dbReference>